<reference evidence="2" key="1">
    <citation type="submission" date="2021-03" db="EMBL/GenBank/DDBJ databases">
        <title>Complete Genome of Pseudoalteromonas xiamenensis STKMTI.2, a new potential marine bacterium producing anti-Vibrio compounds.</title>
        <authorList>
            <person name="Handayani D.P."/>
            <person name="Isnansetyo A."/>
            <person name="Istiqomah I."/>
            <person name="Jumina J."/>
        </authorList>
    </citation>
    <scope>NUCLEOTIDE SEQUENCE</scope>
    <source>
        <strain evidence="2">STKMTI.2</strain>
    </source>
</reference>
<accession>A0A975DH22</accession>
<protein>
    <submittedName>
        <fullName evidence="2">DUF3016 domain-containing protein</fullName>
    </submittedName>
</protein>
<dbReference type="KEGG" id="pxi:J5O05_08815"/>
<dbReference type="Proteomes" id="UP000664904">
    <property type="component" value="Chromosome"/>
</dbReference>
<keyword evidence="3" id="KW-1185">Reference proteome</keyword>
<proteinExistence type="predicted"/>
<dbReference type="Pfam" id="PF11454">
    <property type="entry name" value="DUF3016"/>
    <property type="match status" value="1"/>
</dbReference>
<sequence>MKGSFFTLLVAVGLCHGAAQAAEVAVQWKDFKEYRDVYPSNEARGGYHKRIATQFEKHLNKLAEQLPAGYNLAVSFDDIDLAGDVHYGRNDIRVIKPIHFPSLTISYTLKDNSGKVLSEGQAVRLKDMSFMDRSRLGDNESFHYDKRLLSEWFEQTILPATTKSAS</sequence>
<dbReference type="AlphaFoldDB" id="A0A975DH22"/>
<organism evidence="2 3">
    <name type="scientific">Pseudoalteromonas xiamenensis</name>
    <dbReference type="NCBI Taxonomy" id="882626"/>
    <lineage>
        <taxon>Bacteria</taxon>
        <taxon>Pseudomonadati</taxon>
        <taxon>Pseudomonadota</taxon>
        <taxon>Gammaproteobacteria</taxon>
        <taxon>Alteromonadales</taxon>
        <taxon>Pseudoalteromonadaceae</taxon>
        <taxon>Pseudoalteromonas</taxon>
    </lineage>
</organism>
<evidence type="ECO:0000313" key="3">
    <source>
        <dbReference type="Proteomes" id="UP000664904"/>
    </source>
</evidence>
<dbReference type="RefSeq" id="WP_208841757.1">
    <property type="nucleotide sequence ID" value="NZ_CP072133.1"/>
</dbReference>
<evidence type="ECO:0000256" key="1">
    <source>
        <dbReference type="SAM" id="SignalP"/>
    </source>
</evidence>
<dbReference type="EMBL" id="CP072133">
    <property type="protein sequence ID" value="QTH70161.1"/>
    <property type="molecule type" value="Genomic_DNA"/>
</dbReference>
<keyword evidence="1" id="KW-0732">Signal</keyword>
<name>A0A975DH22_9GAMM</name>
<feature type="signal peptide" evidence="1">
    <location>
        <begin position="1"/>
        <end position="21"/>
    </location>
</feature>
<evidence type="ECO:0000313" key="2">
    <source>
        <dbReference type="EMBL" id="QTH70161.1"/>
    </source>
</evidence>
<dbReference type="InterPro" id="IPR021557">
    <property type="entry name" value="DUF3016"/>
</dbReference>
<gene>
    <name evidence="2" type="ORF">J5O05_08815</name>
</gene>
<feature type="chain" id="PRO_5037285837" evidence="1">
    <location>
        <begin position="22"/>
        <end position="166"/>
    </location>
</feature>